<dbReference type="PANTHER" id="PTHR47782:SF14">
    <property type="entry name" value="ZN(II)2CYS6 TRANSCRIPTION FACTOR (EUROFUNG)"/>
    <property type="match status" value="1"/>
</dbReference>
<dbReference type="PROSITE" id="PS50048">
    <property type="entry name" value="ZN2_CY6_FUNGAL_2"/>
    <property type="match status" value="1"/>
</dbReference>
<dbReference type="GO" id="GO:0008270">
    <property type="term" value="F:zinc ion binding"/>
    <property type="evidence" value="ECO:0007669"/>
    <property type="project" value="InterPro"/>
</dbReference>
<evidence type="ECO:0000256" key="5">
    <source>
        <dbReference type="ARBA" id="ARBA00023125"/>
    </source>
</evidence>
<evidence type="ECO:0000256" key="4">
    <source>
        <dbReference type="ARBA" id="ARBA00023015"/>
    </source>
</evidence>
<dbReference type="GO" id="GO:0006351">
    <property type="term" value="P:DNA-templated transcription"/>
    <property type="evidence" value="ECO:0007669"/>
    <property type="project" value="InterPro"/>
</dbReference>
<dbReference type="InterPro" id="IPR001138">
    <property type="entry name" value="Zn2Cys6_DnaBD"/>
</dbReference>
<comment type="caution">
    <text evidence="11">The sequence shown here is derived from an EMBL/GenBank/DDBJ whole genome shotgun (WGS) entry which is preliminary data.</text>
</comment>
<dbReference type="SUPFAM" id="SSF57701">
    <property type="entry name" value="Zn2/Cys6 DNA-binding domain"/>
    <property type="match status" value="1"/>
</dbReference>
<evidence type="ECO:0000256" key="1">
    <source>
        <dbReference type="ARBA" id="ARBA00004123"/>
    </source>
</evidence>
<keyword evidence="9" id="KW-0812">Transmembrane</keyword>
<dbReference type="GO" id="GO:0043565">
    <property type="term" value="F:sequence-specific DNA binding"/>
    <property type="evidence" value="ECO:0007669"/>
    <property type="project" value="TreeGrafter"/>
</dbReference>
<dbReference type="CDD" id="cd00067">
    <property type="entry name" value="GAL4"/>
    <property type="match status" value="1"/>
</dbReference>
<proteinExistence type="predicted"/>
<dbReference type="CDD" id="cd12148">
    <property type="entry name" value="fungal_TF_MHR"/>
    <property type="match status" value="1"/>
</dbReference>
<keyword evidence="5" id="KW-0238">DNA-binding</keyword>
<keyword evidence="4" id="KW-0805">Transcription regulation</keyword>
<feature type="domain" description="Zn(2)-C6 fungal-type" evidence="10">
    <location>
        <begin position="26"/>
        <end position="55"/>
    </location>
</feature>
<dbReference type="EMBL" id="JAGMUV010000024">
    <property type="protein sequence ID" value="KAH7121517.1"/>
    <property type="molecule type" value="Genomic_DNA"/>
</dbReference>
<dbReference type="InterPro" id="IPR036864">
    <property type="entry name" value="Zn2-C6_fun-type_DNA-bd_sf"/>
</dbReference>
<protein>
    <recommendedName>
        <fullName evidence="10">Zn(2)-C6 fungal-type domain-containing protein</fullName>
    </recommendedName>
</protein>
<name>A0A9P9IIM2_9HYPO</name>
<keyword evidence="7" id="KW-0539">Nucleus</keyword>
<keyword evidence="3" id="KW-0862">Zinc</keyword>
<dbReference type="InterPro" id="IPR052202">
    <property type="entry name" value="Yeast_MetPath_Reg"/>
</dbReference>
<evidence type="ECO:0000259" key="10">
    <source>
        <dbReference type="PROSITE" id="PS50048"/>
    </source>
</evidence>
<dbReference type="AlphaFoldDB" id="A0A9P9IIM2"/>
<reference evidence="11" key="1">
    <citation type="journal article" date="2021" name="Nat. Commun.">
        <title>Genetic determinants of endophytism in the Arabidopsis root mycobiome.</title>
        <authorList>
            <person name="Mesny F."/>
            <person name="Miyauchi S."/>
            <person name="Thiergart T."/>
            <person name="Pickel B."/>
            <person name="Atanasova L."/>
            <person name="Karlsson M."/>
            <person name="Huettel B."/>
            <person name="Barry K.W."/>
            <person name="Haridas S."/>
            <person name="Chen C."/>
            <person name="Bauer D."/>
            <person name="Andreopoulos W."/>
            <person name="Pangilinan J."/>
            <person name="LaButti K."/>
            <person name="Riley R."/>
            <person name="Lipzen A."/>
            <person name="Clum A."/>
            <person name="Drula E."/>
            <person name="Henrissat B."/>
            <person name="Kohler A."/>
            <person name="Grigoriev I.V."/>
            <person name="Martin F.M."/>
            <person name="Hacquard S."/>
        </authorList>
    </citation>
    <scope>NUCLEOTIDE SEQUENCE</scope>
    <source>
        <strain evidence="11">MPI-CAGE-AT-0147</strain>
    </source>
</reference>
<dbReference type="GO" id="GO:0045944">
    <property type="term" value="P:positive regulation of transcription by RNA polymerase II"/>
    <property type="evidence" value="ECO:0007669"/>
    <property type="project" value="TreeGrafter"/>
</dbReference>
<evidence type="ECO:0000313" key="11">
    <source>
        <dbReference type="EMBL" id="KAH7121517.1"/>
    </source>
</evidence>
<keyword evidence="9" id="KW-0472">Membrane</keyword>
<dbReference type="Pfam" id="PF04082">
    <property type="entry name" value="Fungal_trans"/>
    <property type="match status" value="1"/>
</dbReference>
<evidence type="ECO:0000256" key="7">
    <source>
        <dbReference type="ARBA" id="ARBA00023242"/>
    </source>
</evidence>
<sequence length="613" mass="69226">MQPDQNPAGGSAQPKKPKLRRKKATACQRCRARKQRCEGQGRGVCQNCRSAKAECIPASHEPTDTYSVSYVKNLEQQVADLQGRISELDSSLVRNARVDVCPDLQSFTDPANMLYLPPMSSENLAFDFQSYQDENLFSITQPPPTRATNPVDPESYSADTTHPLDTSADASMTDISVHEGASFFQTYFEIIHPRYPFLDVEECSTAYLKWKTGEINSCNGKSWSLCLLNLIFANGAILQHAWQDHTTRRQRQEFTLREQSIIADSTFEPLSQVQAMLLHAFHALHGENTGRVVHTIGVAMRFAILHGFHSLADDGTAETDMKIRAWWCIYCLDKVVAITLRIPPSPPDEWIETPAFQPKPEPQFFMPWAADIPGSSEGVLYSFDLRYFAHMCKVRQLHAEILTTTRRLHPDSINQHLRELRAEIERWAKPEEVFANGPRHSEGHASPLGMIYAAHMTRVVLYSSVPFETTSETTDELLQACCDSCATFRALQKRKHLPKHWFDMLFIFQVGVTMIYIVWRRAIPILKAVDRAIRDCTAILSIFADRSQNADVYRDCMDLLASSISRASPSGSIDTESKQELASLVSQVEENSLSSHAHAKLLEMCRDDVAERK</sequence>
<keyword evidence="2" id="KW-0479">Metal-binding</keyword>
<evidence type="ECO:0000256" key="8">
    <source>
        <dbReference type="SAM" id="MobiDB-lite"/>
    </source>
</evidence>
<feature type="region of interest" description="Disordered" evidence="8">
    <location>
        <begin position="1"/>
        <end position="24"/>
    </location>
</feature>
<dbReference type="Pfam" id="PF00172">
    <property type="entry name" value="Zn_clus"/>
    <property type="match status" value="1"/>
</dbReference>
<keyword evidence="6" id="KW-0804">Transcription</keyword>
<keyword evidence="9" id="KW-1133">Transmembrane helix</keyword>
<dbReference type="OrthoDB" id="189997at2759"/>
<accession>A0A9P9IIM2</accession>
<comment type="subcellular location">
    <subcellularLocation>
        <location evidence="1">Nucleus</location>
    </subcellularLocation>
</comment>
<feature type="transmembrane region" description="Helical" evidence="9">
    <location>
        <begin position="501"/>
        <end position="519"/>
    </location>
</feature>
<dbReference type="InterPro" id="IPR007219">
    <property type="entry name" value="XnlR_reg_dom"/>
</dbReference>
<evidence type="ECO:0000256" key="6">
    <source>
        <dbReference type="ARBA" id="ARBA00023163"/>
    </source>
</evidence>
<dbReference type="PANTHER" id="PTHR47782">
    <property type="entry name" value="ZN(II)2CYS6 TRANSCRIPTION FACTOR (EUROFUNG)-RELATED"/>
    <property type="match status" value="1"/>
</dbReference>
<feature type="compositionally biased region" description="Basic residues" evidence="8">
    <location>
        <begin position="15"/>
        <end position="24"/>
    </location>
</feature>
<evidence type="ECO:0000256" key="9">
    <source>
        <dbReference type="SAM" id="Phobius"/>
    </source>
</evidence>
<organism evidence="11 12">
    <name type="scientific">Dactylonectria macrodidyma</name>
    <dbReference type="NCBI Taxonomy" id="307937"/>
    <lineage>
        <taxon>Eukaryota</taxon>
        <taxon>Fungi</taxon>
        <taxon>Dikarya</taxon>
        <taxon>Ascomycota</taxon>
        <taxon>Pezizomycotina</taxon>
        <taxon>Sordariomycetes</taxon>
        <taxon>Hypocreomycetidae</taxon>
        <taxon>Hypocreales</taxon>
        <taxon>Nectriaceae</taxon>
        <taxon>Dactylonectria</taxon>
    </lineage>
</organism>
<keyword evidence="12" id="KW-1185">Reference proteome</keyword>
<dbReference type="GO" id="GO:0000981">
    <property type="term" value="F:DNA-binding transcription factor activity, RNA polymerase II-specific"/>
    <property type="evidence" value="ECO:0007669"/>
    <property type="project" value="InterPro"/>
</dbReference>
<evidence type="ECO:0000256" key="3">
    <source>
        <dbReference type="ARBA" id="ARBA00022833"/>
    </source>
</evidence>
<dbReference type="Proteomes" id="UP000738349">
    <property type="component" value="Unassembled WGS sequence"/>
</dbReference>
<evidence type="ECO:0000313" key="12">
    <source>
        <dbReference type="Proteomes" id="UP000738349"/>
    </source>
</evidence>
<dbReference type="GO" id="GO:0005634">
    <property type="term" value="C:nucleus"/>
    <property type="evidence" value="ECO:0007669"/>
    <property type="project" value="UniProtKB-SubCell"/>
</dbReference>
<dbReference type="PROSITE" id="PS00463">
    <property type="entry name" value="ZN2_CY6_FUNGAL_1"/>
    <property type="match status" value="1"/>
</dbReference>
<dbReference type="SMART" id="SM00066">
    <property type="entry name" value="GAL4"/>
    <property type="match status" value="1"/>
</dbReference>
<evidence type="ECO:0000256" key="2">
    <source>
        <dbReference type="ARBA" id="ARBA00022723"/>
    </source>
</evidence>
<dbReference type="Gene3D" id="4.10.240.10">
    <property type="entry name" value="Zn(2)-C6 fungal-type DNA-binding domain"/>
    <property type="match status" value="1"/>
</dbReference>
<gene>
    <name evidence="11" type="ORF">EDB81DRAFT_952249</name>
</gene>
<dbReference type="SMART" id="SM00906">
    <property type="entry name" value="Fungal_trans"/>
    <property type="match status" value="1"/>
</dbReference>